<keyword evidence="6 7" id="KW-0472">Membrane</keyword>
<feature type="transmembrane region" description="Helical" evidence="7">
    <location>
        <begin position="177"/>
        <end position="195"/>
    </location>
</feature>
<feature type="transmembrane region" description="Helical" evidence="7">
    <location>
        <begin position="367"/>
        <end position="386"/>
    </location>
</feature>
<feature type="transmembrane region" description="Helical" evidence="7">
    <location>
        <begin position="518"/>
        <end position="536"/>
    </location>
</feature>
<dbReference type="Proteomes" id="UP000198662">
    <property type="component" value="Unassembled WGS sequence"/>
</dbReference>
<keyword evidence="3" id="KW-1003">Cell membrane</keyword>
<evidence type="ECO:0000259" key="8">
    <source>
        <dbReference type="Pfam" id="PF03176"/>
    </source>
</evidence>
<feature type="transmembrane region" description="Helical" evidence="7">
    <location>
        <begin position="645"/>
        <end position="668"/>
    </location>
</feature>
<dbReference type="OrthoDB" id="2365435at2"/>
<dbReference type="InterPro" id="IPR004869">
    <property type="entry name" value="MMPL_dom"/>
</dbReference>
<evidence type="ECO:0000256" key="6">
    <source>
        <dbReference type="ARBA" id="ARBA00023136"/>
    </source>
</evidence>
<evidence type="ECO:0000256" key="3">
    <source>
        <dbReference type="ARBA" id="ARBA00022475"/>
    </source>
</evidence>
<feature type="transmembrane region" description="Helical" evidence="7">
    <location>
        <begin position="202"/>
        <end position="223"/>
    </location>
</feature>
<feature type="transmembrane region" description="Helical" evidence="7">
    <location>
        <begin position="576"/>
        <end position="596"/>
    </location>
</feature>
<sequence length="695" mass="71596">MAPERPQPVRRLRWLLPALLALAWLAIGSFAGPFAGKLSEVAVNDGSAFLPSSAESTEVGELRATFDDTEATPAIVVAERTGGLSGADLAYLDSASAALAALDFNAGPPIPPQLSDEDPAEAAQLVVLIDAGADENEAVAQIRSVLDEGRPDGLDVLVTGQAALGADLGEAFGGVDGLLLLVAAAVVAVILVLVYRSPLLPLLVLLSCGFALAAASAAVYALADAGAIDLNGQSQGILFILVFGAATDYALLLVARFREELDAGLDRFTAVRRALRATIEPIAASAGTVILGVLCLLFSQLESNRGLGPVAAIGIAAAFLSAVTFLPAVLAIFGRAAFWPRRVAKGGRRRSRLWANVAGLVARRPRVVWMTTAAGLVIAAAFMVQLKADGTAQTEVFLTDVDSVAGQEVLAEHFPGGSGAPAVIIANESALDAVLAAAEVDGVADVAASVDQSGQVKVADGLVEVEAVLEDAPDSDAAVATVERLREAVHAVDGADALVGGPTAIQLDTLETSERDRAVIIPIVLAVILLVLMLLLRSIVAPLLLTATVVLSFGATMGVSALVFNHLFGFPGADPTVVLFGFVFLVALGIDYNIFLMTRVREESARLGTKAGTLRGLVATGGVITSAGVVLAATFSALAVLPILFLAQIAFVVAFGVLLDTVIVRSLLVPALTVDIGKAVWQPSKLARVRPLSRK</sequence>
<evidence type="ECO:0000256" key="5">
    <source>
        <dbReference type="ARBA" id="ARBA00022989"/>
    </source>
</evidence>
<feature type="transmembrane region" description="Helical" evidence="7">
    <location>
        <begin position="617"/>
        <end position="639"/>
    </location>
</feature>
<dbReference type="RefSeq" id="WP_091054489.1">
    <property type="nucleotide sequence ID" value="NZ_FNGF01000011.1"/>
</dbReference>
<gene>
    <name evidence="9" type="ORF">SAMN05216298_0163</name>
</gene>
<keyword evidence="4 7" id="KW-0812">Transmembrane</keyword>
<evidence type="ECO:0000256" key="4">
    <source>
        <dbReference type="ARBA" id="ARBA00022692"/>
    </source>
</evidence>
<feature type="transmembrane region" description="Helical" evidence="7">
    <location>
        <begin position="278"/>
        <end position="299"/>
    </location>
</feature>
<evidence type="ECO:0000313" key="9">
    <source>
        <dbReference type="EMBL" id="SDL82435.1"/>
    </source>
</evidence>
<evidence type="ECO:0000256" key="2">
    <source>
        <dbReference type="ARBA" id="ARBA00010157"/>
    </source>
</evidence>
<dbReference type="Pfam" id="PF03176">
    <property type="entry name" value="MMPL"/>
    <property type="match status" value="2"/>
</dbReference>
<dbReference type="InterPro" id="IPR050545">
    <property type="entry name" value="Mycobact_MmpL"/>
</dbReference>
<accession>A0A1G9N979</accession>
<feature type="domain" description="Membrane transport protein MMPL" evidence="8">
    <location>
        <begin position="438"/>
        <end position="685"/>
    </location>
</feature>
<evidence type="ECO:0000256" key="7">
    <source>
        <dbReference type="SAM" id="Phobius"/>
    </source>
</evidence>
<feature type="transmembrane region" description="Helical" evidence="7">
    <location>
        <begin position="311"/>
        <end position="333"/>
    </location>
</feature>
<dbReference type="AlphaFoldDB" id="A0A1G9N979"/>
<evidence type="ECO:0000313" key="10">
    <source>
        <dbReference type="Proteomes" id="UP000198662"/>
    </source>
</evidence>
<comment type="subcellular location">
    <subcellularLocation>
        <location evidence="1">Cell membrane</location>
        <topology evidence="1">Multi-pass membrane protein</topology>
    </subcellularLocation>
</comment>
<dbReference type="Gene3D" id="1.20.1640.10">
    <property type="entry name" value="Multidrug efflux transporter AcrB transmembrane domain"/>
    <property type="match status" value="2"/>
</dbReference>
<dbReference type="EMBL" id="FNGF01000011">
    <property type="protein sequence ID" value="SDL82435.1"/>
    <property type="molecule type" value="Genomic_DNA"/>
</dbReference>
<feature type="transmembrane region" description="Helical" evidence="7">
    <location>
        <begin position="235"/>
        <end position="257"/>
    </location>
</feature>
<name>A0A1G9N979_9ACTN</name>
<dbReference type="PANTHER" id="PTHR33406">
    <property type="entry name" value="MEMBRANE PROTEIN MJ1562-RELATED"/>
    <property type="match status" value="1"/>
</dbReference>
<keyword evidence="10" id="KW-1185">Reference proteome</keyword>
<keyword evidence="5 7" id="KW-1133">Transmembrane helix</keyword>
<dbReference type="SUPFAM" id="SSF82866">
    <property type="entry name" value="Multidrug efflux transporter AcrB transmembrane domain"/>
    <property type="match status" value="2"/>
</dbReference>
<reference evidence="10" key="1">
    <citation type="submission" date="2016-10" db="EMBL/GenBank/DDBJ databases">
        <authorList>
            <person name="Varghese N."/>
            <person name="Submissions S."/>
        </authorList>
    </citation>
    <scope>NUCLEOTIDE SEQUENCE [LARGE SCALE GENOMIC DNA]</scope>
    <source>
        <strain evidence="10">CGMCC 4.3147</strain>
    </source>
</reference>
<feature type="domain" description="Membrane transport protein MMPL" evidence="8">
    <location>
        <begin position="49"/>
        <end position="367"/>
    </location>
</feature>
<dbReference type="GO" id="GO:0005886">
    <property type="term" value="C:plasma membrane"/>
    <property type="evidence" value="ECO:0007669"/>
    <property type="project" value="UniProtKB-SubCell"/>
</dbReference>
<dbReference type="PANTHER" id="PTHR33406:SF6">
    <property type="entry name" value="MEMBRANE PROTEIN YDGH-RELATED"/>
    <property type="match status" value="1"/>
</dbReference>
<protein>
    <submittedName>
        <fullName evidence="9">Putative drug exporter of the RND superfamily</fullName>
    </submittedName>
</protein>
<dbReference type="STRING" id="380244.SAMN05216298_0163"/>
<feature type="transmembrane region" description="Helical" evidence="7">
    <location>
        <begin position="543"/>
        <end position="564"/>
    </location>
</feature>
<comment type="similarity">
    <text evidence="2">Belongs to the resistance-nodulation-cell division (RND) (TC 2.A.6) family. MmpL subfamily.</text>
</comment>
<evidence type="ECO:0000256" key="1">
    <source>
        <dbReference type="ARBA" id="ARBA00004651"/>
    </source>
</evidence>
<organism evidence="9 10">
    <name type="scientific">Glycomyces sambucus</name>
    <dbReference type="NCBI Taxonomy" id="380244"/>
    <lineage>
        <taxon>Bacteria</taxon>
        <taxon>Bacillati</taxon>
        <taxon>Actinomycetota</taxon>
        <taxon>Actinomycetes</taxon>
        <taxon>Glycomycetales</taxon>
        <taxon>Glycomycetaceae</taxon>
        <taxon>Glycomyces</taxon>
    </lineage>
</organism>
<proteinExistence type="inferred from homology"/>